<dbReference type="Gene3D" id="1.10.287.130">
    <property type="match status" value="1"/>
</dbReference>
<dbReference type="Pfam" id="PF03308">
    <property type="entry name" value="MeaB"/>
    <property type="match status" value="1"/>
</dbReference>
<dbReference type="GO" id="GO:0005737">
    <property type="term" value="C:cytoplasm"/>
    <property type="evidence" value="ECO:0007669"/>
    <property type="project" value="TreeGrafter"/>
</dbReference>
<feature type="region of interest" description="Disordered" evidence="2">
    <location>
        <begin position="494"/>
        <end position="546"/>
    </location>
</feature>
<comment type="similarity">
    <text evidence="1">Belongs to the SIMIBI class G3E GTPase family. ArgK/MeaB subfamily.</text>
</comment>
<dbReference type="Gene3D" id="1.20.5.170">
    <property type="match status" value="1"/>
</dbReference>
<evidence type="ECO:0000313" key="4">
    <source>
        <dbReference type="EMBL" id="GBG75290.1"/>
    </source>
</evidence>
<dbReference type="NCBIfam" id="TIGR00750">
    <property type="entry name" value="lao"/>
    <property type="match status" value="1"/>
</dbReference>
<evidence type="ECO:0000256" key="1">
    <source>
        <dbReference type="ARBA" id="ARBA00009625"/>
    </source>
</evidence>
<name>A0A388KZ03_CHABU</name>
<feature type="domain" description="AAA+ ATPase" evidence="3">
    <location>
        <begin position="716"/>
        <end position="927"/>
    </location>
</feature>
<dbReference type="GO" id="GO:0005525">
    <property type="term" value="F:GTP binding"/>
    <property type="evidence" value="ECO:0007669"/>
    <property type="project" value="InterPro"/>
</dbReference>
<dbReference type="InterPro" id="IPR027417">
    <property type="entry name" value="P-loop_NTPase"/>
</dbReference>
<dbReference type="EMBL" id="BFEA01000221">
    <property type="protein sequence ID" value="GBG75290.1"/>
    <property type="molecule type" value="Genomic_DNA"/>
</dbReference>
<dbReference type="Proteomes" id="UP000265515">
    <property type="component" value="Unassembled WGS sequence"/>
</dbReference>
<organism evidence="4 5">
    <name type="scientific">Chara braunii</name>
    <name type="common">Braun's stonewort</name>
    <dbReference type="NCBI Taxonomy" id="69332"/>
    <lineage>
        <taxon>Eukaryota</taxon>
        <taxon>Viridiplantae</taxon>
        <taxon>Streptophyta</taxon>
        <taxon>Charophyceae</taxon>
        <taxon>Charales</taxon>
        <taxon>Characeae</taxon>
        <taxon>Chara</taxon>
    </lineage>
</organism>
<accession>A0A388KZ03</accession>
<dbReference type="GO" id="GO:0003924">
    <property type="term" value="F:GTPase activity"/>
    <property type="evidence" value="ECO:0007669"/>
    <property type="project" value="InterPro"/>
</dbReference>
<sequence length="995" mass="108005">MLRGNESSWKLETQCVEKLLHRLKDEKNVIIAEVVHDDCGAVDLILRRMNIDSQKCMWHKAKTLVKRLQEAVRGTKTVKPAAVGACEHVREVKCFTKKELELWLESKCVHVAGVSTRKNDELVEIVWGVLFPDEAGKALPDDVVEIDVLQTLHCNAARAKEWLYDVCRLRERAKDDDGDVLATHVQHLTDHWAWDHSRCDKELSNLCKAAGGPDRDPLYEAGGRVHFVVAHCLQQFASNTKMAYYTRARMTFNNECFHSVINKYTTKRLNFPKSYEARVCCTALELNKNKRIRRLRMVFRKPTNVTHRRCSTRQHIYAARDTSWRFDIATAVFGSPRVGDLARNMLQQSYVDDPVIEHYDEEAEYGLPDVVESAVEGVVVEGDNVFVEAGSESASDDENSSSDSDTDGAAHLLDFDGTVLSQEFAYAMSAVGGQGLEGTAPEALQAVVAGQAPLTYTVTGQGSGTTRGGEVVLQPGAKMGTTATWRTMHAEVAGGNASSASKSAATGSPSLVSSTKGRSLSPAFLGPSATAEQSEGATWQQQRQQQQQHLAAVSGAGCCALESAGRAAPIAREREISRGCHAGECSGRGAGQLFAADVYGDEDTRKVRGFFTLSPGQSGRSGRTAASARRFATWHSASTAKQSSDDVADCYPSSMAGLEEMTERTRVLAEGVLSGNHMHLSRAITLCESWRSDDRAQGTALLQYLMGKSEDVRNGKMFRIGLTGPPGSGKSSLIEKLGSCAIKHGQKVAVLAVDPSSDVSGGSILGDKTRMEALSRDPNAFVRPSPSRGLVGGIALNTADAAVLCEAAGFSMLMVETVGGGQSDTAVAELVDMLVLVLPPSGGDELQGLKKGIVEVADLLVVNKADGETAKAALATVREYKSALHFLRPSSDTWVPPVIAASTRTREGIEDLLKSALDFRAKMTASGELEARQREQSNKLMWRNVRHMIAERLRQDEYLRTLADDVGRRVRNKVLAPRAAATAITQSFFQRIASS</sequence>
<dbReference type="InterPro" id="IPR005129">
    <property type="entry name" value="GTPase_ArgK"/>
</dbReference>
<evidence type="ECO:0000259" key="3">
    <source>
        <dbReference type="SMART" id="SM00382"/>
    </source>
</evidence>
<dbReference type="CDD" id="cd03114">
    <property type="entry name" value="MMAA-like"/>
    <property type="match status" value="1"/>
</dbReference>
<dbReference type="SUPFAM" id="SSF52540">
    <property type="entry name" value="P-loop containing nucleoside triphosphate hydrolases"/>
    <property type="match status" value="1"/>
</dbReference>
<feature type="compositionally biased region" description="Acidic residues" evidence="2">
    <location>
        <begin position="394"/>
        <end position="406"/>
    </location>
</feature>
<dbReference type="NCBIfam" id="NF006958">
    <property type="entry name" value="PRK09435.1"/>
    <property type="match status" value="1"/>
</dbReference>
<dbReference type="STRING" id="69332.A0A388KZ03"/>
<evidence type="ECO:0000256" key="2">
    <source>
        <dbReference type="SAM" id="MobiDB-lite"/>
    </source>
</evidence>
<dbReference type="SMART" id="SM00382">
    <property type="entry name" value="AAA"/>
    <property type="match status" value="1"/>
</dbReference>
<evidence type="ECO:0000313" key="5">
    <source>
        <dbReference type="Proteomes" id="UP000265515"/>
    </source>
</evidence>
<protein>
    <recommendedName>
        <fullName evidence="3">AAA+ ATPase domain-containing protein</fullName>
    </recommendedName>
</protein>
<dbReference type="OrthoDB" id="1476984at2759"/>
<dbReference type="PANTHER" id="PTHR23408:SF3">
    <property type="entry name" value="METHYLMALONIC ACIDURIA TYPE A PROTEIN, MITOCHONDRIAL"/>
    <property type="match status" value="1"/>
</dbReference>
<feature type="compositionally biased region" description="Low complexity" evidence="2">
    <location>
        <begin position="494"/>
        <end position="510"/>
    </location>
</feature>
<dbReference type="Gramene" id="GBG75290">
    <property type="protein sequence ID" value="GBG75290"/>
    <property type="gene ID" value="CBR_g19923"/>
</dbReference>
<comment type="caution">
    <text evidence="4">The sequence shown here is derived from an EMBL/GenBank/DDBJ whole genome shotgun (WGS) entry which is preliminary data.</text>
</comment>
<reference evidence="4 5" key="1">
    <citation type="journal article" date="2018" name="Cell">
        <title>The Chara Genome: Secondary Complexity and Implications for Plant Terrestrialization.</title>
        <authorList>
            <person name="Nishiyama T."/>
            <person name="Sakayama H."/>
            <person name="Vries J.D."/>
            <person name="Buschmann H."/>
            <person name="Saint-Marcoux D."/>
            <person name="Ullrich K.K."/>
            <person name="Haas F.B."/>
            <person name="Vanderstraeten L."/>
            <person name="Becker D."/>
            <person name="Lang D."/>
            <person name="Vosolsobe S."/>
            <person name="Rombauts S."/>
            <person name="Wilhelmsson P.K.I."/>
            <person name="Janitza P."/>
            <person name="Kern R."/>
            <person name="Heyl A."/>
            <person name="Rumpler F."/>
            <person name="Villalobos L.I.A.C."/>
            <person name="Clay J.M."/>
            <person name="Skokan R."/>
            <person name="Toyoda A."/>
            <person name="Suzuki Y."/>
            <person name="Kagoshima H."/>
            <person name="Schijlen E."/>
            <person name="Tajeshwar N."/>
            <person name="Catarino B."/>
            <person name="Hetherington A.J."/>
            <person name="Saltykova A."/>
            <person name="Bonnot C."/>
            <person name="Breuninger H."/>
            <person name="Symeonidi A."/>
            <person name="Radhakrishnan G.V."/>
            <person name="Van Nieuwerburgh F."/>
            <person name="Deforce D."/>
            <person name="Chang C."/>
            <person name="Karol K.G."/>
            <person name="Hedrich R."/>
            <person name="Ulvskov P."/>
            <person name="Glockner G."/>
            <person name="Delwiche C.F."/>
            <person name="Petrasek J."/>
            <person name="Van de Peer Y."/>
            <person name="Friml J."/>
            <person name="Beilby M."/>
            <person name="Dolan L."/>
            <person name="Kohara Y."/>
            <person name="Sugano S."/>
            <person name="Fujiyama A."/>
            <person name="Delaux P.-M."/>
            <person name="Quint M."/>
            <person name="TheiBen G."/>
            <person name="Hagemann M."/>
            <person name="Harholt J."/>
            <person name="Dunand C."/>
            <person name="Zachgo S."/>
            <person name="Langdale J."/>
            <person name="Maumus F."/>
            <person name="Straeten D.V.D."/>
            <person name="Gould S.B."/>
            <person name="Rensing S.A."/>
        </authorList>
    </citation>
    <scope>NUCLEOTIDE SEQUENCE [LARGE SCALE GENOMIC DNA]</scope>
    <source>
        <strain evidence="4 5">S276</strain>
    </source>
</reference>
<keyword evidence="5" id="KW-1185">Reference proteome</keyword>
<feature type="compositionally biased region" description="Polar residues" evidence="2">
    <location>
        <begin position="530"/>
        <end position="539"/>
    </location>
</feature>
<feature type="region of interest" description="Disordered" evidence="2">
    <location>
        <begin position="390"/>
        <end position="410"/>
    </location>
</feature>
<gene>
    <name evidence="4" type="ORF">CBR_g19923</name>
</gene>
<proteinExistence type="inferred from homology"/>
<dbReference type="AlphaFoldDB" id="A0A388KZ03"/>
<dbReference type="InterPro" id="IPR003593">
    <property type="entry name" value="AAA+_ATPase"/>
</dbReference>
<dbReference type="PANTHER" id="PTHR23408">
    <property type="entry name" value="METHYLMALONYL-COA MUTASE"/>
    <property type="match status" value="1"/>
</dbReference>
<dbReference type="Gene3D" id="3.40.50.300">
    <property type="entry name" value="P-loop containing nucleotide triphosphate hydrolases"/>
    <property type="match status" value="1"/>
</dbReference>